<dbReference type="AlphaFoldDB" id="F8GX16"/>
<dbReference type="Proteomes" id="UP000006798">
    <property type="component" value="Plasmid pBB1"/>
</dbReference>
<dbReference type="InterPro" id="IPR052342">
    <property type="entry name" value="MCH/BMMD"/>
</dbReference>
<name>F8GX16_CUPNN</name>
<feature type="domain" description="MaoC-like" evidence="1">
    <location>
        <begin position="20"/>
        <end position="125"/>
    </location>
</feature>
<dbReference type="Pfam" id="PF01575">
    <property type="entry name" value="MaoC_dehydratas"/>
    <property type="match status" value="1"/>
</dbReference>
<dbReference type="HOGENOM" id="CLU_094876_0_0_4"/>
<organism evidence="2 3">
    <name type="scientific">Cupriavidus necator (strain ATCC 43291 / DSM 13513 / CCUG 52238 / LMG 8453 / N-1)</name>
    <name type="common">Ralstonia eutropha</name>
    <dbReference type="NCBI Taxonomy" id="1042878"/>
    <lineage>
        <taxon>Bacteria</taxon>
        <taxon>Pseudomonadati</taxon>
        <taxon>Pseudomonadota</taxon>
        <taxon>Betaproteobacteria</taxon>
        <taxon>Burkholderiales</taxon>
        <taxon>Burkholderiaceae</taxon>
        <taxon>Cupriavidus</taxon>
    </lineage>
</organism>
<dbReference type="EMBL" id="CP002879">
    <property type="protein sequence ID" value="AEI81886.1"/>
    <property type="molecule type" value="Genomic_DNA"/>
</dbReference>
<dbReference type="InterPro" id="IPR002539">
    <property type="entry name" value="MaoC-like_dom"/>
</dbReference>
<keyword evidence="2" id="KW-0614">Plasmid</keyword>
<dbReference type="GeneID" id="34312028"/>
<evidence type="ECO:0000259" key="1">
    <source>
        <dbReference type="Pfam" id="PF01575"/>
    </source>
</evidence>
<dbReference type="RefSeq" id="WP_013958940.1">
    <property type="nucleotide sequence ID" value="NC_015727.1"/>
</dbReference>
<dbReference type="SUPFAM" id="SSF54637">
    <property type="entry name" value="Thioesterase/thiol ester dehydrase-isomerase"/>
    <property type="match status" value="1"/>
</dbReference>
<accession>F8GX16</accession>
<gene>
    <name evidence="2" type="ordered locus">CNE_BB1p04620</name>
</gene>
<evidence type="ECO:0000313" key="3">
    <source>
        <dbReference type="Proteomes" id="UP000006798"/>
    </source>
</evidence>
<reference evidence="2 3" key="1">
    <citation type="journal article" date="2011" name="J. Bacteriol.">
        <title>Complete genome sequence of the type strain Cupriavidus necator N-1.</title>
        <authorList>
            <person name="Poehlein A."/>
            <person name="Kusian B."/>
            <person name="Friedrich B."/>
            <person name="Daniel R."/>
            <person name="Bowien B."/>
        </authorList>
    </citation>
    <scope>NUCLEOTIDE SEQUENCE [LARGE SCALE GENOMIC DNA]</scope>
    <source>
        <strain evidence="3">ATCC 43291 / DSM 13513 / CCUG 52238 / LMG 8453 / N-1</strain>
        <plasmid evidence="2 3">pBB1</plasmid>
    </source>
</reference>
<dbReference type="PANTHER" id="PTHR43664:SF1">
    <property type="entry name" value="BETA-METHYLMALYL-COA DEHYDRATASE"/>
    <property type="match status" value="1"/>
</dbReference>
<dbReference type="PANTHER" id="PTHR43664">
    <property type="entry name" value="MONOAMINE OXIDASE-RELATED"/>
    <property type="match status" value="1"/>
</dbReference>
<sequence length="163" mass="17971">MTDDAARYQPRGLYFEDFEIGKTIVTSRRTVTLTDIVNFACLSGDHNAPHIDHEFCKTQPYGEPIAHGPLVLAIAGGLQCLSGINDGTIVAMLGLDKWRMHLPVKAGDTVQVFITPTEKKLTSSGKQGIVICDRIVKNQRGETVHSMVISLMYKCRSTEEPPQ</sequence>
<evidence type="ECO:0000313" key="2">
    <source>
        <dbReference type="EMBL" id="AEI81886.1"/>
    </source>
</evidence>
<dbReference type="Gene3D" id="3.10.129.10">
    <property type="entry name" value="Hotdog Thioesterase"/>
    <property type="match status" value="1"/>
</dbReference>
<geneLocation type="plasmid" evidence="2 3">
    <name>pBB1</name>
</geneLocation>
<dbReference type="KEGG" id="cnc:CNE_BB1p04620"/>
<proteinExistence type="predicted"/>
<protein>
    <submittedName>
        <fullName evidence="2">Dehydratase MaoC-like domain containing protein</fullName>
    </submittedName>
</protein>
<dbReference type="InterPro" id="IPR029069">
    <property type="entry name" value="HotDog_dom_sf"/>
</dbReference>